<evidence type="ECO:0000313" key="2">
    <source>
        <dbReference type="Proteomes" id="UP000706031"/>
    </source>
</evidence>
<dbReference type="EMBL" id="JACLIC010000009">
    <property type="protein sequence ID" value="MBY0202782.1"/>
    <property type="molecule type" value="Genomic_DNA"/>
</dbReference>
<name>A0ABS7KFR9_9BACL</name>
<proteinExistence type="predicted"/>
<organism evidence="1 2">
    <name type="scientific">Paenibacillus cucumis</name>
    <name type="common">ex Kampfer et al. 2016</name>
    <dbReference type="NCBI Taxonomy" id="1776858"/>
    <lineage>
        <taxon>Bacteria</taxon>
        <taxon>Bacillati</taxon>
        <taxon>Bacillota</taxon>
        <taxon>Bacilli</taxon>
        <taxon>Bacillales</taxon>
        <taxon>Paenibacillaceae</taxon>
        <taxon>Paenibacillus</taxon>
    </lineage>
</organism>
<protein>
    <submittedName>
        <fullName evidence="1">Uncharacterized protein</fullName>
    </submittedName>
</protein>
<comment type="caution">
    <text evidence="1">The sequence shown here is derived from an EMBL/GenBank/DDBJ whole genome shotgun (WGS) entry which is preliminary data.</text>
</comment>
<keyword evidence="2" id="KW-1185">Reference proteome</keyword>
<reference evidence="1 2" key="1">
    <citation type="submission" date="2020-08" db="EMBL/GenBank/DDBJ databases">
        <title>Fungal Genomes of the International Space Station.</title>
        <authorList>
            <person name="Seuylemezian A."/>
            <person name="Singh N.K."/>
            <person name="Wood J."/>
            <person name="Venkateswaran K."/>
        </authorList>
    </citation>
    <scope>NUCLEOTIDE SEQUENCE [LARGE SCALE GENOMIC DNA]</scope>
    <source>
        <strain evidence="1 2">S/N-304-OC-R4</strain>
    </source>
</reference>
<gene>
    <name evidence="1" type="ORF">H7T88_06060</name>
</gene>
<sequence length="188" mass="21796">MVSIQTFLIPPQQSLPEVYSCMGTEELRELFVAVEHFESLYVGQSDEIPMKSNELNIAVIVQDTHQLLIGFEQWGLDLWGCYLSVLKIYIESGFEYGEGIYGIDPKLICFKKIDNRLIEVTLKYDPLHVEKTISQFILEERDFLQQLITGASNFYAYMNSYNIHTSKKTLNFLSQTIELLKQTYSKEL</sequence>
<dbReference type="Proteomes" id="UP000706031">
    <property type="component" value="Unassembled WGS sequence"/>
</dbReference>
<dbReference type="RefSeq" id="WP_154889691.1">
    <property type="nucleotide sequence ID" value="NZ_JACLIC010000009.1"/>
</dbReference>
<accession>A0ABS7KFR9</accession>
<evidence type="ECO:0000313" key="1">
    <source>
        <dbReference type="EMBL" id="MBY0202782.1"/>
    </source>
</evidence>